<evidence type="ECO:0000256" key="8">
    <source>
        <dbReference type="ARBA" id="ARBA00047683"/>
    </source>
</evidence>
<accession>A0A0R2HAT0</accession>
<keyword evidence="12" id="KW-1185">Reference proteome</keyword>
<evidence type="ECO:0000313" key="11">
    <source>
        <dbReference type="EMBL" id="KRN50153.1"/>
    </source>
</evidence>
<evidence type="ECO:0000256" key="4">
    <source>
        <dbReference type="ARBA" id="ARBA00022723"/>
    </source>
</evidence>
<dbReference type="PRINTS" id="PR00095">
    <property type="entry name" value="ANTSNTHASEI"/>
</dbReference>
<dbReference type="InterPro" id="IPR005801">
    <property type="entry name" value="ADC_synthase"/>
</dbReference>
<evidence type="ECO:0000256" key="2">
    <source>
        <dbReference type="ARBA" id="ARBA00011575"/>
    </source>
</evidence>
<proteinExistence type="predicted"/>
<gene>
    <name evidence="11" type="ORF">IV49_GL000392</name>
</gene>
<evidence type="ECO:0000256" key="1">
    <source>
        <dbReference type="ARBA" id="ARBA00001946"/>
    </source>
</evidence>
<sequence length="486" mass="55269">MFTPTLEEMKALPITDENYIPIKKEIYADLFSPISVLKKLKSVSDHCFILESHEDQNKWGRYSFIGCNPKHEITCNNSRLFVDGKDKGRQNPNEAIRKILKENKSYKLEGFPTLTGGLVGFFAFDYMKYQEPSIEWPKKQASHFKDVDLMLFSDIICFDHYRQTLMIITQIDAHNIDEDYDKACRHIEEIEHLIKKEYIDFEEPLRLKSEFTSMFTKEEYCQCVEKCKQYIRDGDIFQVVLANRLEATCSGSLLDTYRVLRTTNPSPYMFYFYSDSMEVAGSSPETLVKLTEDELYTFPIAGTRKRGKDAKEDKVLSEDLLHDEKELSEHNMLVDLGRNDLGRVAKMGSVEVIDYKKILKFSKVIHMASVVEGKLKEGNDAIDVIGALLPAGTLSGAPKIRACEIINELETVKRGIYGGAIGYLDFNGNMDTCIGIRLAYKKSNKVYVCSGAGIVYDSVPENEYRECQQKASAIVEALQIASGGID</sequence>
<evidence type="ECO:0000256" key="3">
    <source>
        <dbReference type="ARBA" id="ARBA00020653"/>
    </source>
</evidence>
<dbReference type="GO" id="GO:0046872">
    <property type="term" value="F:metal ion binding"/>
    <property type="evidence" value="ECO:0007669"/>
    <property type="project" value="UniProtKB-KW"/>
</dbReference>
<dbReference type="Pfam" id="PF04715">
    <property type="entry name" value="Anth_synt_I_N"/>
    <property type="match status" value="1"/>
</dbReference>
<dbReference type="SUPFAM" id="SSF56322">
    <property type="entry name" value="ADC synthase"/>
    <property type="match status" value="1"/>
</dbReference>
<feature type="domain" description="Anthranilate synthase component I N-terminal" evidence="10">
    <location>
        <begin position="29"/>
        <end position="166"/>
    </location>
</feature>
<dbReference type="PANTHER" id="PTHR11236">
    <property type="entry name" value="AMINOBENZOATE/ANTHRANILATE SYNTHASE"/>
    <property type="match status" value="1"/>
</dbReference>
<dbReference type="GO" id="GO:0000162">
    <property type="term" value="P:L-tryptophan biosynthetic process"/>
    <property type="evidence" value="ECO:0007669"/>
    <property type="project" value="TreeGrafter"/>
</dbReference>
<dbReference type="PATRIC" id="fig|1410657.5.peg.416"/>
<dbReference type="GO" id="GO:0004049">
    <property type="term" value="F:anthranilate synthase activity"/>
    <property type="evidence" value="ECO:0007669"/>
    <property type="project" value="UniProtKB-EC"/>
</dbReference>
<name>A0A0R2HAT0_9FIRM</name>
<protein>
    <recommendedName>
        <fullName evidence="3">Anthranilate synthase component 1</fullName>
    </recommendedName>
</protein>
<keyword evidence="5" id="KW-0460">Magnesium</keyword>
<reference evidence="11 12" key="1">
    <citation type="journal article" date="2015" name="Genome Announc.">
        <title>Expanding the biotechnology potential of lactobacilli through comparative genomics of 213 strains and associated genera.</title>
        <authorList>
            <person name="Sun Z."/>
            <person name="Harris H.M."/>
            <person name="McCann A."/>
            <person name="Guo C."/>
            <person name="Argimon S."/>
            <person name="Zhang W."/>
            <person name="Yang X."/>
            <person name="Jeffery I.B."/>
            <person name="Cooney J.C."/>
            <person name="Kagawa T.F."/>
            <person name="Liu W."/>
            <person name="Song Y."/>
            <person name="Salvetti E."/>
            <person name="Wrobel A."/>
            <person name="Rasinkangas P."/>
            <person name="Parkhill J."/>
            <person name="Rea M.C."/>
            <person name="O'Sullivan O."/>
            <person name="Ritari J."/>
            <person name="Douillard F.P."/>
            <person name="Paul Ross R."/>
            <person name="Yang R."/>
            <person name="Briner A.E."/>
            <person name="Felis G.E."/>
            <person name="de Vos W.M."/>
            <person name="Barrangou R."/>
            <person name="Klaenhammer T.R."/>
            <person name="Caufield P.W."/>
            <person name="Cui Y."/>
            <person name="Zhang H."/>
            <person name="O'Toole P.W."/>
        </authorList>
    </citation>
    <scope>NUCLEOTIDE SEQUENCE [LARGE SCALE GENOMIC DNA]</scope>
    <source>
        <strain evidence="11 12">DSM 20405</strain>
    </source>
</reference>
<evidence type="ECO:0000256" key="5">
    <source>
        <dbReference type="ARBA" id="ARBA00022842"/>
    </source>
</evidence>
<dbReference type="InterPro" id="IPR015890">
    <property type="entry name" value="Chorismate_C"/>
</dbReference>
<evidence type="ECO:0000313" key="12">
    <source>
        <dbReference type="Proteomes" id="UP000051841"/>
    </source>
</evidence>
<comment type="function">
    <text evidence="7">Part of a heterotetrameric complex that catalyzes the two-step biosynthesis of anthranilate, an intermediate in the biosynthesis of L-tryptophan. In the first step, the glutamine-binding beta subunit (TrpG) of anthranilate synthase (AS) provides the glutamine amidotransferase activity which generates ammonia as a substrate that, along with chorismate, is used in the second step, catalyzed by the large alpha subunit of AS (TrpE) to produce anthranilate. In the absence of TrpG, TrpE can synthesize anthranilate directly from chorismate and high concentrations of ammonia.</text>
</comment>
<dbReference type="RefSeq" id="WP_029073217.1">
    <property type="nucleotide sequence ID" value="NZ_JNKN01000015.1"/>
</dbReference>
<evidence type="ECO:0000259" key="10">
    <source>
        <dbReference type="Pfam" id="PF04715"/>
    </source>
</evidence>
<dbReference type="Proteomes" id="UP000051841">
    <property type="component" value="Unassembled WGS sequence"/>
</dbReference>
<dbReference type="InterPro" id="IPR006805">
    <property type="entry name" value="Anth_synth_I_N"/>
</dbReference>
<evidence type="ECO:0000259" key="9">
    <source>
        <dbReference type="Pfam" id="PF00425"/>
    </source>
</evidence>
<dbReference type="PANTHER" id="PTHR11236:SF48">
    <property type="entry name" value="ISOCHORISMATE SYNTHASE MENF"/>
    <property type="match status" value="1"/>
</dbReference>
<dbReference type="Pfam" id="PF00425">
    <property type="entry name" value="Chorismate_bind"/>
    <property type="match status" value="1"/>
</dbReference>
<comment type="subunit">
    <text evidence="2">Heterotetramer consisting of two non-identical subunits: a beta subunit (TrpG) and a large alpha subunit (TrpE).</text>
</comment>
<feature type="domain" description="Chorismate-utilising enzyme C-terminal" evidence="9">
    <location>
        <begin position="217"/>
        <end position="470"/>
    </location>
</feature>
<keyword evidence="4" id="KW-0479">Metal-binding</keyword>
<keyword evidence="6" id="KW-0456">Lyase</keyword>
<evidence type="ECO:0000256" key="7">
    <source>
        <dbReference type="ARBA" id="ARBA00025634"/>
    </source>
</evidence>
<evidence type="ECO:0000256" key="6">
    <source>
        <dbReference type="ARBA" id="ARBA00023239"/>
    </source>
</evidence>
<dbReference type="Gene3D" id="3.60.120.10">
    <property type="entry name" value="Anthranilate synthase"/>
    <property type="match status" value="1"/>
</dbReference>
<dbReference type="InterPro" id="IPR019999">
    <property type="entry name" value="Anth_synth_I-like"/>
</dbReference>
<dbReference type="AlphaFoldDB" id="A0A0R2HAT0"/>
<comment type="catalytic activity">
    <reaction evidence="8">
        <text>chorismate + L-glutamine = anthranilate + pyruvate + L-glutamate + H(+)</text>
        <dbReference type="Rhea" id="RHEA:21732"/>
        <dbReference type="ChEBI" id="CHEBI:15361"/>
        <dbReference type="ChEBI" id="CHEBI:15378"/>
        <dbReference type="ChEBI" id="CHEBI:16567"/>
        <dbReference type="ChEBI" id="CHEBI:29748"/>
        <dbReference type="ChEBI" id="CHEBI:29985"/>
        <dbReference type="ChEBI" id="CHEBI:58359"/>
        <dbReference type="EC" id="4.1.3.27"/>
    </reaction>
</comment>
<dbReference type="EMBL" id="JQBL01000013">
    <property type="protein sequence ID" value="KRN50153.1"/>
    <property type="molecule type" value="Genomic_DNA"/>
</dbReference>
<comment type="cofactor">
    <cofactor evidence="1">
        <name>Mg(2+)</name>
        <dbReference type="ChEBI" id="CHEBI:18420"/>
    </cofactor>
</comment>
<organism evidence="11 12">
    <name type="scientific">Kandleria vitulina DSM 20405</name>
    <dbReference type="NCBI Taxonomy" id="1410657"/>
    <lineage>
        <taxon>Bacteria</taxon>
        <taxon>Bacillati</taxon>
        <taxon>Bacillota</taxon>
        <taxon>Erysipelotrichia</taxon>
        <taxon>Erysipelotrichales</taxon>
        <taxon>Coprobacillaceae</taxon>
        <taxon>Kandleria</taxon>
    </lineage>
</organism>
<comment type="caution">
    <text evidence="11">The sequence shown here is derived from an EMBL/GenBank/DDBJ whole genome shotgun (WGS) entry which is preliminary data.</text>
</comment>